<dbReference type="InterPro" id="IPR018047">
    <property type="entry name" value="Ammonium_transpt_CS"/>
</dbReference>
<dbReference type="EMBL" id="HBKN01019998">
    <property type="protein sequence ID" value="CAE2300598.1"/>
    <property type="molecule type" value="Transcribed_RNA"/>
</dbReference>
<dbReference type="Gene3D" id="1.10.3430.10">
    <property type="entry name" value="Ammonium transporter AmtB like domains"/>
    <property type="match status" value="1"/>
</dbReference>
<feature type="transmembrane region" description="Helical" evidence="8">
    <location>
        <begin position="331"/>
        <end position="350"/>
    </location>
</feature>
<feature type="transmembrane region" description="Helical" evidence="8">
    <location>
        <begin position="220"/>
        <end position="241"/>
    </location>
</feature>
<feature type="signal peptide" evidence="9">
    <location>
        <begin position="1"/>
        <end position="28"/>
    </location>
</feature>
<dbReference type="InterPro" id="IPR029020">
    <property type="entry name" value="Ammonium/urea_transptr"/>
</dbReference>
<keyword evidence="9" id="KW-0732">Signal</keyword>
<protein>
    <recommendedName>
        <fullName evidence="8">Ammonium transporter</fullName>
    </recommendedName>
</protein>
<name>A0A7S4NPK3_GUITH</name>
<dbReference type="GO" id="GO:0005886">
    <property type="term" value="C:plasma membrane"/>
    <property type="evidence" value="ECO:0007669"/>
    <property type="project" value="UniProtKB-SubCell"/>
</dbReference>
<feature type="transmembrane region" description="Helical" evidence="8">
    <location>
        <begin position="362"/>
        <end position="380"/>
    </location>
</feature>
<feature type="chain" id="PRO_5030604797" description="Ammonium transporter" evidence="9">
    <location>
        <begin position="29"/>
        <end position="551"/>
    </location>
</feature>
<dbReference type="InterPro" id="IPR024041">
    <property type="entry name" value="NH4_transpt_AmtB-like_dom"/>
</dbReference>
<keyword evidence="5 8" id="KW-1133">Transmembrane helix</keyword>
<evidence type="ECO:0000256" key="1">
    <source>
        <dbReference type="ARBA" id="ARBA00004141"/>
    </source>
</evidence>
<evidence type="ECO:0000256" key="7">
    <source>
        <dbReference type="ARBA" id="ARBA00023177"/>
    </source>
</evidence>
<dbReference type="PROSITE" id="PS51257">
    <property type="entry name" value="PROKAR_LIPOPROTEIN"/>
    <property type="match status" value="1"/>
</dbReference>
<keyword evidence="6 8" id="KW-0472">Membrane</keyword>
<keyword evidence="4 8" id="KW-0812">Transmembrane</keyword>
<dbReference type="GO" id="GO:0008519">
    <property type="term" value="F:ammonium channel activity"/>
    <property type="evidence" value="ECO:0007669"/>
    <property type="project" value="InterPro"/>
</dbReference>
<evidence type="ECO:0000256" key="6">
    <source>
        <dbReference type="ARBA" id="ARBA00023136"/>
    </source>
</evidence>
<evidence type="ECO:0000256" key="5">
    <source>
        <dbReference type="ARBA" id="ARBA00022989"/>
    </source>
</evidence>
<gene>
    <name evidence="11" type="ORF">GTHE00462_LOCUS15751</name>
</gene>
<feature type="transmembrane region" description="Helical" evidence="8">
    <location>
        <begin position="102"/>
        <end position="126"/>
    </location>
</feature>
<reference evidence="11" key="1">
    <citation type="submission" date="2021-01" db="EMBL/GenBank/DDBJ databases">
        <authorList>
            <person name="Corre E."/>
            <person name="Pelletier E."/>
            <person name="Niang G."/>
            <person name="Scheremetjew M."/>
            <person name="Finn R."/>
            <person name="Kale V."/>
            <person name="Holt S."/>
            <person name="Cochrane G."/>
            <person name="Meng A."/>
            <person name="Brown T."/>
            <person name="Cohen L."/>
        </authorList>
    </citation>
    <scope>NUCLEOTIDE SEQUENCE</scope>
    <source>
        <strain evidence="11">CCMP 2712</strain>
    </source>
</reference>
<feature type="domain" description="Ammonium transporter AmtB-like" evidence="10">
    <location>
        <begin position="102"/>
        <end position="508"/>
    </location>
</feature>
<evidence type="ECO:0000256" key="3">
    <source>
        <dbReference type="ARBA" id="ARBA00022448"/>
    </source>
</evidence>
<dbReference type="AlphaFoldDB" id="A0A7S4NPK3"/>
<evidence type="ECO:0000256" key="2">
    <source>
        <dbReference type="ARBA" id="ARBA00005887"/>
    </source>
</evidence>
<keyword evidence="3 8" id="KW-0813">Transport</keyword>
<feature type="transmembrane region" description="Helical" evidence="8">
    <location>
        <begin position="457"/>
        <end position="480"/>
    </location>
</feature>
<keyword evidence="7 8" id="KW-0924">Ammonia transport</keyword>
<comment type="subcellular location">
    <subcellularLocation>
        <location evidence="8">Cell membrane</location>
        <topology evidence="8">Multi-pass membrane protein</topology>
    </subcellularLocation>
    <subcellularLocation>
        <location evidence="1">Membrane</location>
        <topology evidence="1">Multi-pass membrane protein</topology>
    </subcellularLocation>
</comment>
<feature type="transmembrane region" description="Helical" evidence="8">
    <location>
        <begin position="386"/>
        <end position="403"/>
    </location>
</feature>
<dbReference type="NCBIfam" id="TIGR00836">
    <property type="entry name" value="amt"/>
    <property type="match status" value="1"/>
</dbReference>
<evidence type="ECO:0000313" key="11">
    <source>
        <dbReference type="EMBL" id="CAE2300598.1"/>
    </source>
</evidence>
<feature type="transmembrane region" description="Helical" evidence="8">
    <location>
        <begin position="292"/>
        <end position="311"/>
    </location>
</feature>
<dbReference type="PANTHER" id="PTHR43029:SF10">
    <property type="entry name" value="AMMONIUM TRANSPORTER MEP2"/>
    <property type="match status" value="1"/>
</dbReference>
<organism evidence="11">
    <name type="scientific">Guillardia theta</name>
    <name type="common">Cryptophyte</name>
    <name type="synonym">Cryptomonas phi</name>
    <dbReference type="NCBI Taxonomy" id="55529"/>
    <lineage>
        <taxon>Eukaryota</taxon>
        <taxon>Cryptophyceae</taxon>
        <taxon>Pyrenomonadales</taxon>
        <taxon>Geminigeraceae</taxon>
        <taxon>Guillardia</taxon>
    </lineage>
</organism>
<feature type="transmembrane region" description="Helical" evidence="8">
    <location>
        <begin position="138"/>
        <end position="157"/>
    </location>
</feature>
<dbReference type="PANTHER" id="PTHR43029">
    <property type="entry name" value="AMMONIUM TRANSPORTER MEP2"/>
    <property type="match status" value="1"/>
</dbReference>
<feature type="transmembrane region" description="Helical" evidence="8">
    <location>
        <begin position="193"/>
        <end position="213"/>
    </location>
</feature>
<evidence type="ECO:0000256" key="9">
    <source>
        <dbReference type="SAM" id="SignalP"/>
    </source>
</evidence>
<evidence type="ECO:0000259" key="10">
    <source>
        <dbReference type="Pfam" id="PF00909"/>
    </source>
</evidence>
<evidence type="ECO:0000256" key="8">
    <source>
        <dbReference type="RuleBase" id="RU362002"/>
    </source>
</evidence>
<accession>A0A7S4NPK3</accession>
<feature type="transmembrane region" description="Helical" evidence="8">
    <location>
        <begin position="415"/>
        <end position="437"/>
    </location>
</feature>
<proteinExistence type="inferred from homology"/>
<evidence type="ECO:0000256" key="4">
    <source>
        <dbReference type="ARBA" id="ARBA00022692"/>
    </source>
</evidence>
<dbReference type="InterPro" id="IPR001905">
    <property type="entry name" value="Ammonium_transpt"/>
</dbReference>
<dbReference type="SUPFAM" id="SSF111352">
    <property type="entry name" value="Ammonium transporter"/>
    <property type="match status" value="1"/>
</dbReference>
<feature type="transmembrane region" description="Helical" evidence="8">
    <location>
        <begin position="261"/>
        <end position="280"/>
    </location>
</feature>
<comment type="similarity">
    <text evidence="2 8">Belongs to the ammonia transporter channel (TC 1.A.11.2) family.</text>
</comment>
<dbReference type="PROSITE" id="PS01219">
    <property type="entry name" value="AMMONIUM_TRANSP"/>
    <property type="match status" value="1"/>
</dbReference>
<sequence>MKNLSMPRFLYCVLKYFSVVIFLVSCSAEGQVDWKVKPQSPALRASVEAVKSKEFPNAKSSLRDSDLILEKIKALESTISQLQKNISTSNSIPAFQSGDVSWILTSSALVFMMTIPGLAMFYGGLVRVQNVLSTVMQSFSIACLITILWVLFGYSLAFDTGGKVFGSHQKFWLQKVKLTGFHPLFPSIPEPLFVVYSLTFAIITPALISGAFADRMRFGPMLVFIGLWHLLVYCPIAHSTWMTDGFLHSAGVMDFAGGNVVHVAAGCAGLMSSIVVGKRAGYGREVFSHHNILISVLGASLLWVGWCGFNGGSALGERYPGQPTGVTSGLAATSVLNTNLAAATASLTWMCTEWMIRKRPSVLGIISGMFSGLVTITAGAGYVNVTGAFCMGFLAGPVCYFAAQLKHRFGYDDALDAFGIHAPGGALGGILTGFFATEEITGKGSGKNGAFYGNPKQIYLQMYGVAFSAIWSLIVSYILLKLVDMTLGLRVAIEDELSGLDMVCHGESLVPFHLDPDGNINRSSLELPRSCSLEADVESSPSKQGEGNGFI</sequence>
<dbReference type="Pfam" id="PF00909">
    <property type="entry name" value="Ammonium_transp"/>
    <property type="match status" value="1"/>
</dbReference>